<organism evidence="1">
    <name type="scientific">Tunturiibacter empetritectus</name>
    <dbReference type="NCBI Taxonomy" id="3069691"/>
    <lineage>
        <taxon>Bacteria</taxon>
        <taxon>Pseudomonadati</taxon>
        <taxon>Acidobacteriota</taxon>
        <taxon>Terriglobia</taxon>
        <taxon>Terriglobales</taxon>
        <taxon>Acidobacteriaceae</taxon>
        <taxon>Tunturiibacter</taxon>
    </lineage>
</organism>
<reference evidence="1" key="1">
    <citation type="submission" date="2023-08" db="EMBL/GenBank/DDBJ databases">
        <authorList>
            <person name="Messyasz A."/>
            <person name="Mannisto M.K."/>
            <person name="Kerkhof L.J."/>
            <person name="Haggblom M."/>
        </authorList>
    </citation>
    <scope>NUCLEOTIDE SEQUENCE</scope>
    <source>
        <strain evidence="1">M8UP23</strain>
        <plasmid evidence="1">unnamed1</plasmid>
    </source>
</reference>
<dbReference type="AlphaFoldDB" id="A0AAU7ZIK8"/>
<dbReference type="RefSeq" id="WP_353070503.1">
    <property type="nucleotide sequence ID" value="NZ_CP132933.1"/>
</dbReference>
<geneLocation type="plasmid" evidence="1">
    <name>unnamed1</name>
</geneLocation>
<name>A0AAU7ZIK8_9BACT</name>
<sequence>MSDLITVDLTAASSPEEALLVFRPALIKIHEVLESLPPDVQLIFENHELKNSGWIIAHLNRCMAFSRLNGSTVGDRKIVMNSIMNDGLGFAWGKYNVHVLKNSKLPTSASAHAFEQGSLAIWNGSSIPPLEQVVVFWQQNGRGVRLSLGAKKKMKKWNGECYWMIDVPHPAEWNLPVSERATDEDDLNNVAPRVTTKKIAGSE</sequence>
<keyword evidence="1" id="KW-0614">Plasmid</keyword>
<proteinExistence type="predicted"/>
<reference evidence="1" key="2">
    <citation type="journal article" date="2024" name="Environ. Microbiol.">
        <title>Genome analysis and description of Tunturibacter gen. nov. expands the diversity of Terriglobia in tundra soils.</title>
        <authorList>
            <person name="Messyasz A."/>
            <person name="Mannisto M.K."/>
            <person name="Kerkhof L.J."/>
            <person name="Haggblom M.M."/>
        </authorList>
    </citation>
    <scope>NUCLEOTIDE SEQUENCE</scope>
    <source>
        <strain evidence="1">M8UP23</strain>
    </source>
</reference>
<protein>
    <submittedName>
        <fullName evidence="1">Uncharacterized protein</fullName>
    </submittedName>
</protein>
<evidence type="ECO:0000313" key="1">
    <source>
        <dbReference type="EMBL" id="XCB28847.1"/>
    </source>
</evidence>
<gene>
    <name evidence="1" type="ORF">RBB75_20645</name>
</gene>
<dbReference type="EMBL" id="CP132933">
    <property type="protein sequence ID" value="XCB28847.1"/>
    <property type="molecule type" value="Genomic_DNA"/>
</dbReference>
<accession>A0AAU7ZIK8</accession>
<dbReference type="KEGG" id="temp:RBB75_20645"/>